<evidence type="ECO:0000313" key="1">
    <source>
        <dbReference type="EMBL" id="CAH1405417.1"/>
    </source>
</evidence>
<name>A0A9P0MWV7_NEZVI</name>
<evidence type="ECO:0000313" key="2">
    <source>
        <dbReference type="Proteomes" id="UP001152798"/>
    </source>
</evidence>
<dbReference type="AlphaFoldDB" id="A0A9P0MWV7"/>
<keyword evidence="2" id="KW-1185">Reference proteome</keyword>
<sequence length="99" mass="11257">MDVGILNHCLLCRIYEHPIHQIPTLTELFENSWRKLRGLSLLRIKPGDAASLEKNITYAITDMGLTTGFCQTNPRNSISDRIYDCPVVPEKGKELNKET</sequence>
<proteinExistence type="predicted"/>
<accession>A0A9P0MWV7</accession>
<gene>
    <name evidence="1" type="ORF">NEZAVI_LOCUS13641</name>
</gene>
<reference evidence="1" key="1">
    <citation type="submission" date="2022-01" db="EMBL/GenBank/DDBJ databases">
        <authorList>
            <person name="King R."/>
        </authorList>
    </citation>
    <scope>NUCLEOTIDE SEQUENCE</scope>
</reference>
<dbReference type="EMBL" id="OV725082">
    <property type="protein sequence ID" value="CAH1405417.1"/>
    <property type="molecule type" value="Genomic_DNA"/>
</dbReference>
<protein>
    <submittedName>
        <fullName evidence="1">Uncharacterized protein</fullName>
    </submittedName>
</protein>
<organism evidence="1 2">
    <name type="scientific">Nezara viridula</name>
    <name type="common">Southern green stink bug</name>
    <name type="synonym">Cimex viridulus</name>
    <dbReference type="NCBI Taxonomy" id="85310"/>
    <lineage>
        <taxon>Eukaryota</taxon>
        <taxon>Metazoa</taxon>
        <taxon>Ecdysozoa</taxon>
        <taxon>Arthropoda</taxon>
        <taxon>Hexapoda</taxon>
        <taxon>Insecta</taxon>
        <taxon>Pterygota</taxon>
        <taxon>Neoptera</taxon>
        <taxon>Paraneoptera</taxon>
        <taxon>Hemiptera</taxon>
        <taxon>Heteroptera</taxon>
        <taxon>Panheteroptera</taxon>
        <taxon>Pentatomomorpha</taxon>
        <taxon>Pentatomoidea</taxon>
        <taxon>Pentatomidae</taxon>
        <taxon>Pentatominae</taxon>
        <taxon>Nezara</taxon>
    </lineage>
</organism>
<dbReference type="Proteomes" id="UP001152798">
    <property type="component" value="Chromosome 6"/>
</dbReference>